<evidence type="ECO:0000256" key="1">
    <source>
        <dbReference type="ARBA" id="ARBA00001917"/>
    </source>
</evidence>
<evidence type="ECO:0000256" key="3">
    <source>
        <dbReference type="ARBA" id="ARBA00011048"/>
    </source>
</evidence>
<dbReference type="PANTHER" id="PTHR42917:SF2">
    <property type="entry name" value="2,4-DIENOYL-COA REDUCTASE [(2E)-ENOYL-COA-PRODUCING]"/>
    <property type="match status" value="1"/>
</dbReference>
<evidence type="ECO:0000256" key="5">
    <source>
        <dbReference type="ARBA" id="ARBA00022643"/>
    </source>
</evidence>
<dbReference type="PRINTS" id="PR00368">
    <property type="entry name" value="FADPNR"/>
</dbReference>
<comment type="cofactor">
    <cofactor evidence="1">
        <name>FMN</name>
        <dbReference type="ChEBI" id="CHEBI:58210"/>
    </cofactor>
</comment>
<evidence type="ECO:0000259" key="12">
    <source>
        <dbReference type="Pfam" id="PF07992"/>
    </source>
</evidence>
<feature type="region of interest" description="Disordered" evidence="10">
    <location>
        <begin position="375"/>
        <end position="399"/>
    </location>
</feature>
<dbReference type="SUPFAM" id="SSF51395">
    <property type="entry name" value="FMN-linked oxidoreductases"/>
    <property type="match status" value="1"/>
</dbReference>
<dbReference type="Gene3D" id="3.50.50.60">
    <property type="entry name" value="FAD/NAD(P)-binding domain"/>
    <property type="match status" value="1"/>
</dbReference>
<dbReference type="Pfam" id="PF00724">
    <property type="entry name" value="Oxidored_FMN"/>
    <property type="match status" value="1"/>
</dbReference>
<dbReference type="CDD" id="cd02803">
    <property type="entry name" value="OYE_like_FMN_family"/>
    <property type="match status" value="1"/>
</dbReference>
<dbReference type="EC" id="1.-.-.-" evidence="13"/>
<dbReference type="InterPro" id="IPR023753">
    <property type="entry name" value="FAD/NAD-binding_dom"/>
</dbReference>
<dbReference type="AlphaFoldDB" id="A0A485M3V9"/>
<keyword evidence="9" id="KW-0411">Iron-sulfur</keyword>
<evidence type="ECO:0000256" key="4">
    <source>
        <dbReference type="ARBA" id="ARBA00022630"/>
    </source>
</evidence>
<keyword evidence="8" id="KW-0408">Iron</keyword>
<dbReference type="InterPro" id="IPR013785">
    <property type="entry name" value="Aldolase_TIM"/>
</dbReference>
<dbReference type="GO" id="GO:0016491">
    <property type="term" value="F:oxidoreductase activity"/>
    <property type="evidence" value="ECO:0007669"/>
    <property type="project" value="UniProtKB-KW"/>
</dbReference>
<evidence type="ECO:0000313" key="13">
    <source>
        <dbReference type="EMBL" id="VFU17896.1"/>
    </source>
</evidence>
<dbReference type="Pfam" id="PF07992">
    <property type="entry name" value="Pyr_redox_2"/>
    <property type="match status" value="1"/>
</dbReference>
<evidence type="ECO:0000256" key="7">
    <source>
        <dbReference type="ARBA" id="ARBA00023002"/>
    </source>
</evidence>
<feature type="domain" description="FAD/NAD(P)-binding" evidence="12">
    <location>
        <begin position="403"/>
        <end position="635"/>
    </location>
</feature>
<reference evidence="13" key="1">
    <citation type="submission" date="2019-03" db="EMBL/GenBank/DDBJ databases">
        <authorList>
            <person name="Hao L."/>
        </authorList>
    </citation>
    <scope>NUCLEOTIDE SEQUENCE</scope>
</reference>
<dbReference type="PANTHER" id="PTHR42917">
    <property type="entry name" value="2,4-DIENOYL-COA REDUCTASE"/>
    <property type="match status" value="1"/>
</dbReference>
<dbReference type="EMBL" id="CAADRM010000141">
    <property type="protein sequence ID" value="VFU17896.1"/>
    <property type="molecule type" value="Genomic_DNA"/>
</dbReference>
<dbReference type="PRINTS" id="PR00469">
    <property type="entry name" value="PNDRDTASEII"/>
</dbReference>
<evidence type="ECO:0000256" key="9">
    <source>
        <dbReference type="ARBA" id="ARBA00023014"/>
    </source>
</evidence>
<gene>
    <name evidence="13" type="ORF">SCFA_740018</name>
</gene>
<dbReference type="Gene3D" id="3.20.20.70">
    <property type="entry name" value="Aldolase class I"/>
    <property type="match status" value="1"/>
</dbReference>
<protein>
    <submittedName>
        <fullName evidence="13">NADH oxidase</fullName>
        <ecNumber evidence="13">1.-.-.-</ecNumber>
    </submittedName>
</protein>
<evidence type="ECO:0000256" key="6">
    <source>
        <dbReference type="ARBA" id="ARBA00022723"/>
    </source>
</evidence>
<proteinExistence type="inferred from homology"/>
<dbReference type="Gene3D" id="3.40.50.720">
    <property type="entry name" value="NAD(P)-binding Rossmann-like Domain"/>
    <property type="match status" value="1"/>
</dbReference>
<accession>A0A485M3V9</accession>
<dbReference type="GO" id="GO:0010181">
    <property type="term" value="F:FMN binding"/>
    <property type="evidence" value="ECO:0007669"/>
    <property type="project" value="InterPro"/>
</dbReference>
<dbReference type="GO" id="GO:0051536">
    <property type="term" value="F:iron-sulfur cluster binding"/>
    <property type="evidence" value="ECO:0007669"/>
    <property type="project" value="UniProtKB-KW"/>
</dbReference>
<dbReference type="SUPFAM" id="SSF51905">
    <property type="entry name" value="FAD/NAD(P)-binding domain"/>
    <property type="match status" value="1"/>
</dbReference>
<feature type="domain" description="NADH:flavin oxidoreductase/NADH oxidase N-terminal" evidence="11">
    <location>
        <begin position="6"/>
        <end position="336"/>
    </location>
</feature>
<name>A0A485M3V9_9ZZZZ</name>
<dbReference type="InterPro" id="IPR036188">
    <property type="entry name" value="FAD/NAD-bd_sf"/>
</dbReference>
<dbReference type="GO" id="GO:0046872">
    <property type="term" value="F:metal ion binding"/>
    <property type="evidence" value="ECO:0007669"/>
    <property type="project" value="UniProtKB-KW"/>
</dbReference>
<dbReference type="InterPro" id="IPR051793">
    <property type="entry name" value="NADH:flavin_oxidoreductase"/>
</dbReference>
<keyword evidence="4" id="KW-0285">Flavoprotein</keyword>
<organism evidence="13">
    <name type="scientific">anaerobic digester metagenome</name>
    <dbReference type="NCBI Taxonomy" id="1263854"/>
    <lineage>
        <taxon>unclassified sequences</taxon>
        <taxon>metagenomes</taxon>
        <taxon>ecological metagenomes</taxon>
    </lineage>
</organism>
<evidence type="ECO:0000256" key="2">
    <source>
        <dbReference type="ARBA" id="ARBA00001966"/>
    </source>
</evidence>
<comment type="similarity">
    <text evidence="3">In the N-terminal section; belongs to the NADH:flavin oxidoreductase/NADH oxidase family.</text>
</comment>
<dbReference type="InterPro" id="IPR001155">
    <property type="entry name" value="OxRdtase_FMN_N"/>
</dbReference>
<keyword evidence="7 13" id="KW-0560">Oxidoreductase</keyword>
<keyword evidence="5" id="KW-0288">FMN</keyword>
<keyword evidence="6" id="KW-0479">Metal-binding</keyword>
<evidence type="ECO:0000256" key="8">
    <source>
        <dbReference type="ARBA" id="ARBA00023004"/>
    </source>
</evidence>
<evidence type="ECO:0000259" key="11">
    <source>
        <dbReference type="Pfam" id="PF00724"/>
    </source>
</evidence>
<comment type="cofactor">
    <cofactor evidence="2">
        <name>[4Fe-4S] cluster</name>
        <dbReference type="ChEBI" id="CHEBI:49883"/>
    </cofactor>
</comment>
<evidence type="ECO:0000256" key="10">
    <source>
        <dbReference type="SAM" id="MobiDB-lite"/>
    </source>
</evidence>
<sequence length="661" mass="70431">MKLDHLFSTFRIKGMELKNRSVMPAMGTGYASADGTATDRLLTYLARRAAGGTAMIITEVCAVDTRGKGFPNELGAWGDHLIPSLARIPDTLHPYGAKAVLQLHHAGRETFPVAAGGMPEAPSAIPSAILGQPCEEMSVQRIADVVDAFGKAAARAKKAGFDAVEIHGAHGYLLTQFLSPFSNQRSDAYGGSEENRSRFVLEVVEAVRGAVGSDYPVIIRISADELIRGGYDLEFMKRFSPRLVAAGVDLIHVSLGVYSTPGNLSIASMDTDPGFNLFRARAIKEAAGVPVIGVGRITPELAEQAIARGDADLIAFGRQHLCDPDFINKLQQGNEKDIRWCVACNQGCIERLSFEMKSATCTFNPSCGREFKEGQGAGGAVHGPGVRPDGQGHAADTSRNGRRVWIIGAGPAGLSAALAASEKGCAVEIFERDESPGGQVRPASRPPHKEAFLDWVNWAVNQLEKRKVPIRLGEEITGSRLSAARPDAVILASGALPAVAGIPGIDSAHVFDARDVLMGRVGLKDPAVVLGAGYVGMETADFLIKKGIRVVVLEMQAVPPVGKFTAHGYWLHKRIREGGGRLIFGAEVTNIGPNAVSFVQKDQEWREPAAMVVTAMGARSENGLEAVLEDLGIPCLTVGDARSPRRLLEAIHEGHKAGLEI</sequence>